<evidence type="ECO:0000256" key="1">
    <source>
        <dbReference type="SAM" id="Phobius"/>
    </source>
</evidence>
<proteinExistence type="predicted"/>
<protein>
    <submittedName>
        <fullName evidence="2">Uncharacterized protein</fullName>
    </submittedName>
</protein>
<name>A0A266LUK2_PSEFR</name>
<keyword evidence="1" id="KW-0472">Membrane</keyword>
<gene>
    <name evidence="2" type="ORF">CJF43_14355</name>
</gene>
<feature type="transmembrane region" description="Helical" evidence="1">
    <location>
        <begin position="114"/>
        <end position="136"/>
    </location>
</feature>
<feature type="transmembrane region" description="Helical" evidence="1">
    <location>
        <begin position="41"/>
        <end position="62"/>
    </location>
</feature>
<keyword evidence="1" id="KW-0812">Transmembrane</keyword>
<dbReference type="RefSeq" id="WP_095029775.1">
    <property type="nucleotide sequence ID" value="NZ_NQKL01000010.1"/>
</dbReference>
<feature type="transmembrane region" description="Helical" evidence="1">
    <location>
        <begin position="430"/>
        <end position="454"/>
    </location>
</feature>
<dbReference type="AlphaFoldDB" id="A0A266LUK2"/>
<keyword evidence="1" id="KW-1133">Transmembrane helix</keyword>
<feature type="transmembrane region" description="Helical" evidence="1">
    <location>
        <begin position="82"/>
        <end position="102"/>
    </location>
</feature>
<organism evidence="2 3">
    <name type="scientific">Pseudomonas fragi</name>
    <dbReference type="NCBI Taxonomy" id="296"/>
    <lineage>
        <taxon>Bacteria</taxon>
        <taxon>Pseudomonadati</taxon>
        <taxon>Pseudomonadota</taxon>
        <taxon>Gammaproteobacteria</taxon>
        <taxon>Pseudomonadales</taxon>
        <taxon>Pseudomonadaceae</taxon>
        <taxon>Pseudomonas</taxon>
    </lineage>
</organism>
<dbReference type="EMBL" id="NQKL01000010">
    <property type="protein sequence ID" value="OZY41072.1"/>
    <property type="molecule type" value="Genomic_DNA"/>
</dbReference>
<comment type="caution">
    <text evidence="2">The sequence shown here is derived from an EMBL/GenBank/DDBJ whole genome shotgun (WGS) entry which is preliminary data.</text>
</comment>
<sequence>MTSLTPLQRFAARAQRRSPARALMHWLRQDKHPLPRRQERVLALVMLILTLLYLMVEMGFNARLLDVVGGLANHHQVESIEFYGRLIAGTAVALLGLGMVLKKSLRLGWSRLRTTIWAALVIVGCIGTTYFAQLALVNHLVDRSTPDERARAALGVPMTYLMMHHDFKLTGLNLTPEDLQRPEGKTLLATFPIMLLSADHLTESIKQQAQPFFELFAETVRGDAEVSYRHYQDSLAELNESYRQYQQGSSRYLEAISAASIARHQQQAWSDYVQNLKQRNRRLTPNNVPRRHAHTVRQSLREKGINVADDWRPNDRASFNQAVARRVQLQARSAYTAGLVSVDRWIDPGLARAQFFAQLPIQNKWRDALHLPYLITLQPDLSPGGFEQTVYRPTISYDAKQLIEDRLVDPQNYRDRGEKAQIGRDSYRALIVPMIALLFSLLGAFTHIFKCLGFFTRTLCYVPPRLYMLAFAGYALVVLTVPMYWTNKVTEQPLFLDLKQQNGSALGPMGWIIAHSVQWTAQVQPVFYPLNERVRQQLLGGLTYGYQPQ</sequence>
<evidence type="ECO:0000313" key="3">
    <source>
        <dbReference type="Proteomes" id="UP000216113"/>
    </source>
</evidence>
<reference evidence="2 3" key="1">
    <citation type="submission" date="2017-08" db="EMBL/GenBank/DDBJ databases">
        <title>Genomic and metabolic characterisation of spoilage-associated Pseudomonas species.</title>
        <authorList>
            <person name="Stanborough T."/>
            <person name="Fegan N."/>
            <person name="Powell S.M."/>
            <person name="Singh T."/>
            <person name="Tamplin M.L."/>
            <person name="Chandry P.S."/>
        </authorList>
    </citation>
    <scope>NUCLEOTIDE SEQUENCE [LARGE SCALE GENOMIC DNA]</scope>
    <source>
        <strain evidence="2 3">F1820</strain>
    </source>
</reference>
<evidence type="ECO:0000313" key="2">
    <source>
        <dbReference type="EMBL" id="OZY41072.1"/>
    </source>
</evidence>
<dbReference type="Proteomes" id="UP000216113">
    <property type="component" value="Unassembled WGS sequence"/>
</dbReference>
<feature type="transmembrane region" description="Helical" evidence="1">
    <location>
        <begin position="466"/>
        <end position="485"/>
    </location>
</feature>
<accession>A0A266LUK2</accession>